<evidence type="ECO:0000256" key="7">
    <source>
        <dbReference type="SAM" id="Phobius"/>
    </source>
</evidence>
<dbReference type="PANTHER" id="PTHR14969">
    <property type="entry name" value="SPHINGOSINE-1-PHOSPHATE PHOSPHOHYDROLASE"/>
    <property type="match status" value="1"/>
</dbReference>
<keyword evidence="6 7" id="KW-0472">Membrane</keyword>
<dbReference type="SMART" id="SM00014">
    <property type="entry name" value="acidPPc"/>
    <property type="match status" value="1"/>
</dbReference>
<feature type="domain" description="Phosphatidic acid phosphatase type 2/haloperoxidase" evidence="8">
    <location>
        <begin position="65"/>
        <end position="179"/>
    </location>
</feature>
<evidence type="ECO:0000256" key="1">
    <source>
        <dbReference type="ARBA" id="ARBA00004651"/>
    </source>
</evidence>
<feature type="transmembrane region" description="Helical" evidence="7">
    <location>
        <begin position="164"/>
        <end position="184"/>
    </location>
</feature>
<dbReference type="SUPFAM" id="SSF48317">
    <property type="entry name" value="Acid phosphatase/Vanadium-dependent haloperoxidase"/>
    <property type="match status" value="1"/>
</dbReference>
<dbReference type="RefSeq" id="WP_148932496.1">
    <property type="nucleotide sequence ID" value="NZ_VNHS01000012.1"/>
</dbReference>
<evidence type="ECO:0000313" key="9">
    <source>
        <dbReference type="EMBL" id="TYP70135.1"/>
    </source>
</evidence>
<gene>
    <name evidence="9" type="ORF">BCM02_112113</name>
</gene>
<evidence type="ECO:0000256" key="2">
    <source>
        <dbReference type="ARBA" id="ARBA00022475"/>
    </source>
</evidence>
<evidence type="ECO:0000256" key="3">
    <source>
        <dbReference type="ARBA" id="ARBA00022692"/>
    </source>
</evidence>
<keyword evidence="10" id="KW-1185">Reference proteome</keyword>
<dbReference type="Gene3D" id="1.20.144.10">
    <property type="entry name" value="Phosphatidic acid phosphatase type 2/haloperoxidase"/>
    <property type="match status" value="1"/>
</dbReference>
<dbReference type="OrthoDB" id="9789113at2"/>
<dbReference type="AlphaFoldDB" id="A0A5S5BSH1"/>
<dbReference type="Pfam" id="PF01569">
    <property type="entry name" value="PAP2"/>
    <property type="match status" value="1"/>
</dbReference>
<evidence type="ECO:0000256" key="6">
    <source>
        <dbReference type="ARBA" id="ARBA00023136"/>
    </source>
</evidence>
<dbReference type="CDD" id="cd01610">
    <property type="entry name" value="PAP2_like"/>
    <property type="match status" value="1"/>
</dbReference>
<comment type="caution">
    <text evidence="9">The sequence shown here is derived from an EMBL/GenBank/DDBJ whole genome shotgun (WGS) entry which is preliminary data.</text>
</comment>
<evidence type="ECO:0000256" key="4">
    <source>
        <dbReference type="ARBA" id="ARBA00022801"/>
    </source>
</evidence>
<organism evidence="9 10">
    <name type="scientific">Paenibacillus methanolicus</name>
    <dbReference type="NCBI Taxonomy" id="582686"/>
    <lineage>
        <taxon>Bacteria</taxon>
        <taxon>Bacillati</taxon>
        <taxon>Bacillota</taxon>
        <taxon>Bacilli</taxon>
        <taxon>Bacillales</taxon>
        <taxon>Paenibacillaceae</taxon>
        <taxon>Paenibacillus</taxon>
    </lineage>
</organism>
<name>A0A5S5BSH1_9BACL</name>
<sequence length="185" mass="20011">MQTMVAWLRGREHALLAWANRRPINRMMERMLGRWLGTITHMGGASFTLISALLVACLAPAPWGAAGAQSLAAVALSHLPVALVKRKFRRLRPYQKLPHLHCAAKPLQDPSFPSGHTTAITAWLAPWLMADASLLPALLPAALLIGLSVAWSRMYLGLHYPSDVAAGAVLGSSTAVLVSSLWSFF</sequence>
<evidence type="ECO:0000259" key="8">
    <source>
        <dbReference type="SMART" id="SM00014"/>
    </source>
</evidence>
<proteinExistence type="predicted"/>
<keyword evidence="2" id="KW-1003">Cell membrane</keyword>
<accession>A0A5S5BSH1</accession>
<feature type="transmembrane region" description="Helical" evidence="7">
    <location>
        <begin position="133"/>
        <end position="152"/>
    </location>
</feature>
<keyword evidence="5 7" id="KW-1133">Transmembrane helix</keyword>
<dbReference type="Proteomes" id="UP000323257">
    <property type="component" value="Unassembled WGS sequence"/>
</dbReference>
<dbReference type="GO" id="GO:0016787">
    <property type="term" value="F:hydrolase activity"/>
    <property type="evidence" value="ECO:0007669"/>
    <property type="project" value="UniProtKB-KW"/>
</dbReference>
<dbReference type="EMBL" id="VNHS01000012">
    <property type="protein sequence ID" value="TYP70135.1"/>
    <property type="molecule type" value="Genomic_DNA"/>
</dbReference>
<evidence type="ECO:0000313" key="10">
    <source>
        <dbReference type="Proteomes" id="UP000323257"/>
    </source>
</evidence>
<dbReference type="PANTHER" id="PTHR14969:SF62">
    <property type="entry name" value="DECAPRENYLPHOSPHORYL-5-PHOSPHORIBOSE PHOSPHATASE RV3807C-RELATED"/>
    <property type="match status" value="1"/>
</dbReference>
<evidence type="ECO:0000256" key="5">
    <source>
        <dbReference type="ARBA" id="ARBA00022989"/>
    </source>
</evidence>
<reference evidence="9 10" key="1">
    <citation type="submission" date="2019-07" db="EMBL/GenBank/DDBJ databases">
        <title>Genomic Encyclopedia of Type Strains, Phase III (KMG-III): the genomes of soil and plant-associated and newly described type strains.</title>
        <authorList>
            <person name="Whitman W."/>
        </authorList>
    </citation>
    <scope>NUCLEOTIDE SEQUENCE [LARGE SCALE GENOMIC DNA]</scope>
    <source>
        <strain evidence="9 10">BL24</strain>
    </source>
</reference>
<dbReference type="InterPro" id="IPR036938">
    <property type="entry name" value="PAP2/HPO_sf"/>
</dbReference>
<keyword evidence="3 7" id="KW-0812">Transmembrane</keyword>
<comment type="subcellular location">
    <subcellularLocation>
        <location evidence="1">Cell membrane</location>
        <topology evidence="1">Multi-pass membrane protein</topology>
    </subcellularLocation>
</comment>
<protein>
    <submittedName>
        <fullName evidence="9">Undecaprenyl-diphosphatase</fullName>
    </submittedName>
</protein>
<keyword evidence="4" id="KW-0378">Hydrolase</keyword>
<dbReference type="InterPro" id="IPR000326">
    <property type="entry name" value="PAP2/HPO"/>
</dbReference>
<dbReference type="GO" id="GO:0005886">
    <property type="term" value="C:plasma membrane"/>
    <property type="evidence" value="ECO:0007669"/>
    <property type="project" value="UniProtKB-SubCell"/>
</dbReference>